<dbReference type="Proteomes" id="UP000030528">
    <property type="component" value="Unassembled WGS sequence"/>
</dbReference>
<organism evidence="2 3">
    <name type="scientific">Pontibacillus halophilus JSM 076056 = DSM 19796</name>
    <dbReference type="NCBI Taxonomy" id="1385510"/>
    <lineage>
        <taxon>Bacteria</taxon>
        <taxon>Bacillati</taxon>
        <taxon>Bacillota</taxon>
        <taxon>Bacilli</taxon>
        <taxon>Bacillales</taxon>
        <taxon>Bacillaceae</taxon>
        <taxon>Pontibacillus</taxon>
    </lineage>
</organism>
<proteinExistence type="predicted"/>
<evidence type="ECO:0000313" key="2">
    <source>
        <dbReference type="EMBL" id="KGX91154.1"/>
    </source>
</evidence>
<accession>A0A0A5GGN8</accession>
<dbReference type="InterPro" id="IPR056944">
    <property type="entry name" value="Tubby_C-like"/>
</dbReference>
<dbReference type="RefSeq" id="WP_026800996.1">
    <property type="nucleotide sequence ID" value="NZ_AVPE01000011.1"/>
</dbReference>
<comment type="caution">
    <text evidence="2">The sequence shown here is derived from an EMBL/GenBank/DDBJ whole genome shotgun (WGS) entry which is preliminary data.</text>
</comment>
<dbReference type="OrthoDB" id="2707333at2"/>
<protein>
    <recommendedName>
        <fullName evidence="1">Tubby C-terminal domain-containing protein</fullName>
    </recommendedName>
</protein>
<sequence>MNYQVTDANQQVVFLSKKATNPFNRRQYHLSYFKNNEEHNVHLIDQKTFDLGETTTFDYNGGTYELIKQPLEKAIIKKDGTLVAEWDNTMSVPSKAHFELRDEDYKEDELFFLGVFHTYFHAG</sequence>
<name>A0A0A5GGN8_9BACI</name>
<gene>
    <name evidence="2" type="ORF">N781_04870</name>
</gene>
<feature type="domain" description="Tubby C-terminal" evidence="1">
    <location>
        <begin position="2"/>
        <end position="121"/>
    </location>
</feature>
<dbReference type="Pfam" id="PF23728">
    <property type="entry name" value="Tubby_C_like"/>
    <property type="match status" value="1"/>
</dbReference>
<keyword evidence="3" id="KW-1185">Reference proteome</keyword>
<dbReference type="EMBL" id="AVPE01000011">
    <property type="protein sequence ID" value="KGX91154.1"/>
    <property type="molecule type" value="Genomic_DNA"/>
</dbReference>
<dbReference type="AlphaFoldDB" id="A0A0A5GGN8"/>
<evidence type="ECO:0000313" key="3">
    <source>
        <dbReference type="Proteomes" id="UP000030528"/>
    </source>
</evidence>
<reference evidence="2 3" key="1">
    <citation type="submission" date="2013-08" db="EMBL/GenBank/DDBJ databases">
        <authorList>
            <person name="Huang J."/>
            <person name="Wang G."/>
        </authorList>
    </citation>
    <scope>NUCLEOTIDE SEQUENCE [LARGE SCALE GENOMIC DNA]</scope>
    <source>
        <strain evidence="2 3">JSM 076056</strain>
    </source>
</reference>
<evidence type="ECO:0000259" key="1">
    <source>
        <dbReference type="Pfam" id="PF23728"/>
    </source>
</evidence>